<feature type="transmembrane region" description="Helical" evidence="9">
    <location>
        <begin position="271"/>
        <end position="290"/>
    </location>
</feature>
<evidence type="ECO:0000256" key="4">
    <source>
        <dbReference type="ARBA" id="ARBA00022568"/>
    </source>
</evidence>
<gene>
    <name evidence="11" type="ORF">ODALV1_LOCUS16008</name>
</gene>
<accession>A0ABP1QY09</accession>
<keyword evidence="4" id="KW-0813">Transport</keyword>
<keyword evidence="7 9" id="KW-0472">Membrane</keyword>
<comment type="similarity">
    <text evidence="2">Belongs to the Ca(2+):cation antiporter (CaCA) (TC 2.A.19) family. SLC24A subfamily.</text>
</comment>
<feature type="region of interest" description="Disordered" evidence="8">
    <location>
        <begin position="317"/>
        <end position="339"/>
    </location>
</feature>
<dbReference type="InterPro" id="IPR004481">
    <property type="entry name" value="K/Na/Ca-exchanger"/>
</dbReference>
<dbReference type="InterPro" id="IPR044880">
    <property type="entry name" value="NCX_ion-bd_dom_sf"/>
</dbReference>
<dbReference type="NCBIfam" id="TIGR00367">
    <property type="entry name" value="calcium/sodium antiporter"/>
    <property type="match status" value="1"/>
</dbReference>
<evidence type="ECO:0000256" key="7">
    <source>
        <dbReference type="ARBA" id="ARBA00023136"/>
    </source>
</evidence>
<feature type="transmembrane region" description="Helical" evidence="9">
    <location>
        <begin position="459"/>
        <end position="482"/>
    </location>
</feature>
<keyword evidence="3" id="KW-0050">Antiport</keyword>
<reference evidence="11 12" key="1">
    <citation type="submission" date="2024-08" db="EMBL/GenBank/DDBJ databases">
        <authorList>
            <person name="Cucini C."/>
            <person name="Frati F."/>
        </authorList>
    </citation>
    <scope>NUCLEOTIDE SEQUENCE [LARGE SCALE GENOMIC DNA]</scope>
</reference>
<feature type="transmembrane region" description="Helical" evidence="9">
    <location>
        <begin position="427"/>
        <end position="447"/>
    </location>
</feature>
<evidence type="ECO:0000259" key="10">
    <source>
        <dbReference type="Pfam" id="PF01699"/>
    </source>
</evidence>
<evidence type="ECO:0000313" key="12">
    <source>
        <dbReference type="Proteomes" id="UP001642540"/>
    </source>
</evidence>
<evidence type="ECO:0000256" key="5">
    <source>
        <dbReference type="ARBA" id="ARBA00022692"/>
    </source>
</evidence>
<evidence type="ECO:0000256" key="6">
    <source>
        <dbReference type="ARBA" id="ARBA00022989"/>
    </source>
</evidence>
<feature type="transmembrane region" description="Helical" evidence="9">
    <location>
        <begin position="562"/>
        <end position="580"/>
    </location>
</feature>
<organism evidence="11 12">
    <name type="scientific">Orchesella dallaii</name>
    <dbReference type="NCBI Taxonomy" id="48710"/>
    <lineage>
        <taxon>Eukaryota</taxon>
        <taxon>Metazoa</taxon>
        <taxon>Ecdysozoa</taxon>
        <taxon>Arthropoda</taxon>
        <taxon>Hexapoda</taxon>
        <taxon>Collembola</taxon>
        <taxon>Entomobryomorpha</taxon>
        <taxon>Entomobryoidea</taxon>
        <taxon>Orchesellidae</taxon>
        <taxon>Orchesellinae</taxon>
        <taxon>Orchesella</taxon>
    </lineage>
</organism>
<dbReference type="Pfam" id="PF01699">
    <property type="entry name" value="Na_Ca_ex"/>
    <property type="match status" value="2"/>
</dbReference>
<keyword evidence="6 9" id="KW-1133">Transmembrane helix</keyword>
<keyword evidence="4" id="KW-0109">Calcium transport</keyword>
<comment type="subcellular location">
    <subcellularLocation>
        <location evidence="1">Membrane</location>
        <topology evidence="1">Multi-pass membrane protein</topology>
    </subcellularLocation>
</comment>
<name>A0ABP1QY09_9HEXA</name>
<evidence type="ECO:0000313" key="11">
    <source>
        <dbReference type="EMBL" id="CAL8113417.1"/>
    </source>
</evidence>
<comment type="caution">
    <text evidence="11">The sequence shown here is derived from an EMBL/GenBank/DDBJ whole genome shotgun (WGS) entry which is preliminary data.</text>
</comment>
<dbReference type="PANTHER" id="PTHR10846">
    <property type="entry name" value="SODIUM/POTASSIUM/CALCIUM EXCHANGER"/>
    <property type="match status" value="1"/>
</dbReference>
<dbReference type="EMBL" id="CAXLJM020000049">
    <property type="protein sequence ID" value="CAL8113417.1"/>
    <property type="molecule type" value="Genomic_DNA"/>
</dbReference>
<keyword evidence="12" id="KW-1185">Reference proteome</keyword>
<dbReference type="Proteomes" id="UP001642540">
    <property type="component" value="Unassembled WGS sequence"/>
</dbReference>
<evidence type="ECO:0000256" key="3">
    <source>
        <dbReference type="ARBA" id="ARBA00022449"/>
    </source>
</evidence>
<proteinExistence type="inferred from homology"/>
<feature type="transmembrane region" description="Helical" evidence="9">
    <location>
        <begin position="213"/>
        <end position="240"/>
    </location>
</feature>
<feature type="compositionally biased region" description="Polar residues" evidence="8">
    <location>
        <begin position="319"/>
        <end position="330"/>
    </location>
</feature>
<keyword evidence="5 9" id="KW-0812">Transmembrane</keyword>
<keyword evidence="4" id="KW-0406">Ion transport</keyword>
<feature type="domain" description="Sodium/calcium exchanger membrane region" evidence="10">
    <location>
        <begin position="148"/>
        <end position="290"/>
    </location>
</feature>
<feature type="transmembrane region" description="Helical" evidence="9">
    <location>
        <begin position="183"/>
        <end position="207"/>
    </location>
</feature>
<dbReference type="InterPro" id="IPR004837">
    <property type="entry name" value="NaCa_Exmemb"/>
</dbReference>
<feature type="domain" description="Sodium/calcium exchanger membrane region" evidence="10">
    <location>
        <begin position="425"/>
        <end position="577"/>
    </location>
</feature>
<protein>
    <recommendedName>
        <fullName evidence="10">Sodium/calcium exchanger membrane region domain-containing protein</fullName>
    </recommendedName>
</protein>
<dbReference type="PANTHER" id="PTHR10846:SF73">
    <property type="entry name" value="SODIUM_CALCIUM EXCHANGER MEMBRANE REGION DOMAIN-CONTAINING PROTEIN"/>
    <property type="match status" value="1"/>
</dbReference>
<feature type="transmembrane region" description="Helical" evidence="9">
    <location>
        <begin position="247"/>
        <end position="265"/>
    </location>
</feature>
<feature type="transmembrane region" description="Helical" evidence="9">
    <location>
        <begin position="532"/>
        <end position="550"/>
    </location>
</feature>
<feature type="transmembrane region" description="Helical" evidence="9">
    <location>
        <begin position="33"/>
        <end position="51"/>
    </location>
</feature>
<evidence type="ECO:0000256" key="1">
    <source>
        <dbReference type="ARBA" id="ARBA00004141"/>
    </source>
</evidence>
<dbReference type="Gene3D" id="1.20.1420.30">
    <property type="entry name" value="NCX, central ion-binding region"/>
    <property type="match status" value="2"/>
</dbReference>
<sequence length="598" mass="66659">MHRDPNVDVTLQSSKPRSASLRFSQPRRRNFRYRRNALIFFWSLAFAYYSVVNADSSESVIGGTKGASAPQNTFDAGVVEVKANNEEAIFPEPEVDISDRLEETDFVRSKYAQWEVPGVNCTPPGIDDFPADMFTQPQRQNGYVIIHFLVSLYIFIALAIVCDDYFVPSMERICDEMSMPSDVAGATFMAIATSAPELFTNIIGTFITHGDIGVGTIVGSAVFNILAVAAVCGIGAGMVVPLEWWSVTRDCLCYSVAVILLITVLRDEKIYWYEALILVLVYVLYIIVMYQNSTLKRAAEKFAKKVEKKFCRNRRKETYSTSGEKGTTEPTLADGQGNGVSNGEANGLSLQKSDMAEIRDEILIEQALKNSIIAAEEDKADGGLFQFPTGQGCRGWAEWIIGWPIKLFFVITIPDCREQRWSKWYPVTFTMCIVWIGTLSYVVNWMMTIIGHTLRIPDSVMGLTFIAAGTSVPEIVSSLIVARQGLGTMAVSNSIGSNTFDVLMCLGIPWLIRGIMLRNDPVEDYIQINSTGLEYSTIMLFTSLAVLYAILTINKFKLDRKVGCLALILYIGFLIMASLFELNVFFTVNLPTCQYHED</sequence>
<evidence type="ECO:0000256" key="9">
    <source>
        <dbReference type="SAM" id="Phobius"/>
    </source>
</evidence>
<feature type="transmembrane region" description="Helical" evidence="9">
    <location>
        <begin position="494"/>
        <end position="512"/>
    </location>
</feature>
<evidence type="ECO:0000256" key="8">
    <source>
        <dbReference type="SAM" id="MobiDB-lite"/>
    </source>
</evidence>
<keyword evidence="4" id="KW-0106">Calcium</keyword>
<feature type="transmembrane region" description="Helical" evidence="9">
    <location>
        <begin position="142"/>
        <end position="162"/>
    </location>
</feature>
<evidence type="ECO:0000256" key="2">
    <source>
        <dbReference type="ARBA" id="ARBA00005364"/>
    </source>
</evidence>